<dbReference type="GO" id="GO:0004129">
    <property type="term" value="F:cytochrome-c oxidase activity"/>
    <property type="evidence" value="ECO:0007669"/>
    <property type="project" value="InterPro"/>
</dbReference>
<gene>
    <name evidence="11" type="primary">COX3</name>
</gene>
<dbReference type="CDD" id="cd01665">
    <property type="entry name" value="Cyt_c_Oxidase_III"/>
    <property type="match status" value="1"/>
</dbReference>
<keyword evidence="4 8" id="KW-0812">Transmembrane</keyword>
<dbReference type="Pfam" id="PF00510">
    <property type="entry name" value="COX3"/>
    <property type="match status" value="1"/>
</dbReference>
<feature type="transmembrane region" description="Helical" evidence="9">
    <location>
        <begin position="129"/>
        <end position="149"/>
    </location>
</feature>
<proteinExistence type="inferred from homology"/>
<sequence length="259" mass="30387">MNNHNYHMVNKSPWPLLSSFSVMTTMTGMIMMLSTNSYWLLMVGIATLTMTMSQWWRDMIRESTFQGFHTTKVVKNAKIGMIMFILSEIMFFLSFFWAYLHSSLSPNIDIGMNWPPMNIKSFNPMNVPMLNTIILLSSGVSLTWAHSAIMSKNLKQANKSIKMTMILGIYFSLIQWYEYYEASFTISDSIYGSTFFMTTGFHGMHVIIGTMFILVMNFRLMKLQFSSNHHVGFECATWYWHFVDVVWLFLYILMYWWGN</sequence>
<geneLocation type="mitochondrion" evidence="11"/>
<evidence type="ECO:0000256" key="3">
    <source>
        <dbReference type="ARBA" id="ARBA00015944"/>
    </source>
</evidence>
<evidence type="ECO:0000256" key="8">
    <source>
        <dbReference type="RuleBase" id="RU003375"/>
    </source>
</evidence>
<dbReference type="SUPFAM" id="SSF81452">
    <property type="entry name" value="Cytochrome c oxidase subunit III-like"/>
    <property type="match status" value="1"/>
</dbReference>
<name>A0A0U1Z5U5_9HEMI</name>
<dbReference type="InterPro" id="IPR035973">
    <property type="entry name" value="Cyt_c_oxidase_su3-like_sf"/>
</dbReference>
<organism evidence="11">
    <name type="scientific">Darthula hardwickii</name>
    <dbReference type="NCBI Taxonomy" id="1264638"/>
    <lineage>
        <taxon>Eukaryota</taxon>
        <taxon>Metazoa</taxon>
        <taxon>Ecdysozoa</taxon>
        <taxon>Arthropoda</taxon>
        <taxon>Hexapoda</taxon>
        <taxon>Insecta</taxon>
        <taxon>Pterygota</taxon>
        <taxon>Neoptera</taxon>
        <taxon>Paraneoptera</taxon>
        <taxon>Hemiptera</taxon>
        <taxon>Auchenorrhyncha</taxon>
        <taxon>Membracoidea</taxon>
        <taxon>Aetalionidae</taxon>
        <taxon>Darthula</taxon>
    </lineage>
</organism>
<dbReference type="CTD" id="4514"/>
<evidence type="ECO:0000313" key="11">
    <source>
        <dbReference type="EMBL" id="AJP09352.1"/>
    </source>
</evidence>
<evidence type="ECO:0000256" key="9">
    <source>
        <dbReference type="SAM" id="Phobius"/>
    </source>
</evidence>
<feature type="transmembrane region" description="Helical" evidence="9">
    <location>
        <begin position="200"/>
        <end position="218"/>
    </location>
</feature>
<evidence type="ECO:0000256" key="1">
    <source>
        <dbReference type="ARBA" id="ARBA00004141"/>
    </source>
</evidence>
<evidence type="ECO:0000256" key="4">
    <source>
        <dbReference type="ARBA" id="ARBA00022692"/>
    </source>
</evidence>
<dbReference type="GeneID" id="23764467"/>
<dbReference type="Gene3D" id="1.10.287.70">
    <property type="match status" value="1"/>
</dbReference>
<evidence type="ECO:0000259" key="10">
    <source>
        <dbReference type="PROSITE" id="PS50253"/>
    </source>
</evidence>
<accession>A0A0U1Z5U5</accession>
<dbReference type="InterPro" id="IPR033945">
    <property type="entry name" value="Cyt_c_oxase_su3_dom"/>
</dbReference>
<feature type="transmembrane region" description="Helical" evidence="9">
    <location>
        <begin position="77"/>
        <end position="100"/>
    </location>
</feature>
<reference evidence="11" key="1">
    <citation type="journal article" date="2015" name="Mitochondrial DNA">
        <title>Characterization of the complete mitochondrial genome of the treehopper Darthula hardwickii (Hemiptera: Aetalionidae).</title>
        <authorList>
            <person name="Liang A.P."/>
            <person name="Gao J."/>
            <person name="Zhao X."/>
        </authorList>
    </citation>
    <scope>NUCLEOTIDE SEQUENCE</scope>
</reference>
<dbReference type="InterPro" id="IPR024791">
    <property type="entry name" value="Cyt_c/ubiquinol_Oxase_su3"/>
</dbReference>
<feature type="domain" description="Heme-copper oxidase subunit III family profile" evidence="10">
    <location>
        <begin position="2"/>
        <end position="259"/>
    </location>
</feature>
<dbReference type="AlphaFoldDB" id="A0A0U1Z5U5"/>
<dbReference type="GO" id="GO:0005739">
    <property type="term" value="C:mitochondrion"/>
    <property type="evidence" value="ECO:0007669"/>
    <property type="project" value="TreeGrafter"/>
</dbReference>
<evidence type="ECO:0000256" key="5">
    <source>
        <dbReference type="ARBA" id="ARBA00022967"/>
    </source>
</evidence>
<dbReference type="InterPro" id="IPR000298">
    <property type="entry name" value="Cyt_c_oxidase-like_su3"/>
</dbReference>
<feature type="transmembrane region" description="Helical" evidence="9">
    <location>
        <begin position="12"/>
        <end position="32"/>
    </location>
</feature>
<keyword evidence="5" id="KW-1278">Translocase</keyword>
<feature type="transmembrane region" description="Helical" evidence="9">
    <location>
        <begin position="161"/>
        <end position="180"/>
    </location>
</feature>
<evidence type="ECO:0000256" key="2">
    <source>
        <dbReference type="ARBA" id="ARBA00010581"/>
    </source>
</evidence>
<keyword evidence="6 9" id="KW-1133">Transmembrane helix</keyword>
<evidence type="ECO:0000256" key="6">
    <source>
        <dbReference type="ARBA" id="ARBA00022989"/>
    </source>
</evidence>
<dbReference type="PROSITE" id="PS50253">
    <property type="entry name" value="COX3"/>
    <property type="match status" value="1"/>
</dbReference>
<comment type="function">
    <text evidence="8">Component of the cytochrome c oxidase, the last enzyme in the mitochondrial electron transport chain which drives oxidative phosphorylation. The respiratory chain contains 3 multisubunit complexes succinate dehydrogenase (complex II, CII), ubiquinol-cytochrome c oxidoreductase (cytochrome b-c1 complex, complex III, CIII) and cytochrome c oxidase (complex IV, CIV), that cooperate to transfer electrons derived from NADH and succinate to molecular oxygen, creating an electrochemical gradient over the inner membrane that drives transmembrane transport and the ATP synthase. Cytochrome c oxidase is the component of the respiratory chain that catalyzes the reduction of oxygen to water. Electrons originating from reduced cytochrome c in the intermembrane space (IMS) are transferred via the dinuclear copper A center (CU(A)) of subunit 2 and heme A of subunit 1 to the active site in subunit 1, a binuclear center (BNC) formed by heme A3 and copper B (CU(B)). The BNC reduces molecular oxygen to 2 water molecules using 4 electrons from cytochrome c in the IMS and 4 protons from the mitochondrial matrix.</text>
</comment>
<dbReference type="PANTHER" id="PTHR11403">
    <property type="entry name" value="CYTOCHROME C OXIDASE SUBUNIT III"/>
    <property type="match status" value="1"/>
</dbReference>
<comment type="similarity">
    <text evidence="2 8">Belongs to the cytochrome c oxidase subunit 3 family.</text>
</comment>
<evidence type="ECO:0000256" key="7">
    <source>
        <dbReference type="ARBA" id="ARBA00023136"/>
    </source>
</evidence>
<dbReference type="Gene3D" id="1.20.120.80">
    <property type="entry name" value="Cytochrome c oxidase, subunit III, four-helix bundle"/>
    <property type="match status" value="1"/>
</dbReference>
<comment type="subcellular location">
    <subcellularLocation>
        <location evidence="1">Membrane</location>
        <topology evidence="1">Multi-pass membrane protein</topology>
    </subcellularLocation>
</comment>
<dbReference type="GO" id="GO:0016020">
    <property type="term" value="C:membrane"/>
    <property type="evidence" value="ECO:0007669"/>
    <property type="project" value="UniProtKB-SubCell"/>
</dbReference>
<dbReference type="PANTHER" id="PTHR11403:SF7">
    <property type="entry name" value="CYTOCHROME C OXIDASE SUBUNIT 3"/>
    <property type="match status" value="1"/>
</dbReference>
<dbReference type="RefSeq" id="YP_009128300.1">
    <property type="nucleotide sequence ID" value="NC_026699.1"/>
</dbReference>
<dbReference type="InterPro" id="IPR013833">
    <property type="entry name" value="Cyt_c_oxidase_su3_a-hlx"/>
</dbReference>
<keyword evidence="7 9" id="KW-0472">Membrane</keyword>
<keyword evidence="8 11" id="KW-0496">Mitochondrion</keyword>
<feature type="transmembrane region" description="Helical" evidence="9">
    <location>
        <begin position="238"/>
        <end position="257"/>
    </location>
</feature>
<dbReference type="GO" id="GO:0006123">
    <property type="term" value="P:mitochondrial electron transport, cytochrome c to oxygen"/>
    <property type="evidence" value="ECO:0007669"/>
    <property type="project" value="TreeGrafter"/>
</dbReference>
<dbReference type="FunFam" id="1.20.120.80:FF:000002">
    <property type="entry name" value="Cytochrome c oxidase subunit 3"/>
    <property type="match status" value="1"/>
</dbReference>
<dbReference type="EMBL" id="KP316404">
    <property type="protein sequence ID" value="AJP09352.1"/>
    <property type="molecule type" value="Genomic_DNA"/>
</dbReference>
<protein>
    <recommendedName>
        <fullName evidence="3 8">Cytochrome c oxidase subunit 3</fullName>
    </recommendedName>
</protein>